<sequence length="103" mass="10730">WREARAGVSRGSIDRPLWSTPGTARRREPGASWNDGSGRATSSSDGGGDARSGVPAPGRGAWPSRSQDLSGRGSFREEVCTAAGTLWRRGFAGGGFGFRFGTG</sequence>
<feature type="non-terminal residue" evidence="2">
    <location>
        <position position="1"/>
    </location>
</feature>
<gene>
    <name evidence="2" type="ORF">AVDCRST_MAG25-244</name>
</gene>
<accession>A0A6J4QY05</accession>
<name>A0A6J4QY05_9ACTN</name>
<feature type="compositionally biased region" description="Low complexity" evidence="1">
    <location>
        <begin position="35"/>
        <end position="44"/>
    </location>
</feature>
<organism evidence="2">
    <name type="scientific">uncultured Rubrobacteraceae bacterium</name>
    <dbReference type="NCBI Taxonomy" id="349277"/>
    <lineage>
        <taxon>Bacteria</taxon>
        <taxon>Bacillati</taxon>
        <taxon>Actinomycetota</taxon>
        <taxon>Rubrobacteria</taxon>
        <taxon>Rubrobacterales</taxon>
        <taxon>Rubrobacteraceae</taxon>
        <taxon>environmental samples</taxon>
    </lineage>
</organism>
<proteinExistence type="predicted"/>
<reference evidence="2" key="1">
    <citation type="submission" date="2020-02" db="EMBL/GenBank/DDBJ databases">
        <authorList>
            <person name="Meier V. D."/>
        </authorList>
    </citation>
    <scope>NUCLEOTIDE SEQUENCE</scope>
    <source>
        <strain evidence="2">AVDCRST_MAG25</strain>
    </source>
</reference>
<dbReference type="AlphaFoldDB" id="A0A6J4QY05"/>
<protein>
    <submittedName>
        <fullName evidence="2">Uncharacterized protein</fullName>
    </submittedName>
</protein>
<feature type="region of interest" description="Disordered" evidence="1">
    <location>
        <begin position="1"/>
        <end position="75"/>
    </location>
</feature>
<feature type="non-terminal residue" evidence="2">
    <location>
        <position position="103"/>
    </location>
</feature>
<evidence type="ECO:0000313" key="2">
    <source>
        <dbReference type="EMBL" id="CAA9456947.1"/>
    </source>
</evidence>
<evidence type="ECO:0000256" key="1">
    <source>
        <dbReference type="SAM" id="MobiDB-lite"/>
    </source>
</evidence>
<dbReference type="EMBL" id="CADCVI010000017">
    <property type="protein sequence ID" value="CAA9456947.1"/>
    <property type="molecule type" value="Genomic_DNA"/>
</dbReference>